<feature type="domain" description="Nudix hydrolase" evidence="3">
    <location>
        <begin position="21"/>
        <end position="146"/>
    </location>
</feature>
<dbReference type="RefSeq" id="WP_247202612.1">
    <property type="nucleotide sequence ID" value="NZ_JALKCG010000013.1"/>
</dbReference>
<gene>
    <name evidence="4" type="ORF">MWN33_18835</name>
</gene>
<comment type="cofactor">
    <cofactor evidence="1">
        <name>Mg(2+)</name>
        <dbReference type="ChEBI" id="CHEBI:18420"/>
    </cofactor>
</comment>
<dbReference type="PANTHER" id="PTHR43046:SF16">
    <property type="entry name" value="ADP-RIBOSE PYROPHOSPHATASE YJHB-RELATED"/>
    <property type="match status" value="1"/>
</dbReference>
<protein>
    <submittedName>
        <fullName evidence="4">NUDIX domain-containing protein</fullName>
    </submittedName>
</protein>
<evidence type="ECO:0000313" key="5">
    <source>
        <dbReference type="Proteomes" id="UP001202867"/>
    </source>
</evidence>
<dbReference type="InterPro" id="IPR020476">
    <property type="entry name" value="Nudix_hydrolase"/>
</dbReference>
<organism evidence="4 5">
    <name type="scientific">Ancylobacter koreensis</name>
    <dbReference type="NCBI Taxonomy" id="266121"/>
    <lineage>
        <taxon>Bacteria</taxon>
        <taxon>Pseudomonadati</taxon>
        <taxon>Pseudomonadota</taxon>
        <taxon>Alphaproteobacteria</taxon>
        <taxon>Hyphomicrobiales</taxon>
        <taxon>Xanthobacteraceae</taxon>
        <taxon>Ancylobacter</taxon>
    </lineage>
</organism>
<dbReference type="PRINTS" id="PR00502">
    <property type="entry name" value="NUDIXFAMILY"/>
</dbReference>
<accession>A0ABT0DS31</accession>
<comment type="caution">
    <text evidence="4">The sequence shown here is derived from an EMBL/GenBank/DDBJ whole genome shotgun (WGS) entry which is preliminary data.</text>
</comment>
<evidence type="ECO:0000256" key="2">
    <source>
        <dbReference type="ARBA" id="ARBA00022801"/>
    </source>
</evidence>
<reference evidence="5" key="2">
    <citation type="submission" date="2023-07" db="EMBL/GenBank/DDBJ databases">
        <title>Ancylobacter moscoviensis sp. nov., facultatively methylotrophic bacteria from activated sludge and the reclassification of Starkeya novella (Starkey 1934) Kelly et al. 2000 as Ancylobacter novellus comb. nov., Starkeya koreensis Im et al. 2006 as Ancylobacter koreensis comb.nov., Angulomicrobium tetraedrale Vasil'eva et al. 1986 as Ancylobacter tetraedralis comb. nov., Angulomicrobium amanitiforme Fritz et al. 2004 as Ancylobacter amanitiformis comb. nov. and Methylorhabdus multivorans Doronina et al. 1996 as Ancylobacter multivorans comb. nov. and emended description of the genus Ancylobacter.</title>
        <authorList>
            <person name="Doronina N."/>
            <person name="Chemodurova A."/>
            <person name="Grouzdev D."/>
            <person name="Koziaeva V."/>
            <person name="Shi W."/>
            <person name="Wu L."/>
            <person name="Kaparullina E."/>
        </authorList>
    </citation>
    <scope>NUCLEOTIDE SEQUENCE [LARGE SCALE GENOMIC DNA]</scope>
    <source>
        <strain evidence="5">Jip08</strain>
    </source>
</reference>
<keyword evidence="5" id="KW-1185">Reference proteome</keyword>
<dbReference type="InterPro" id="IPR015797">
    <property type="entry name" value="NUDIX_hydrolase-like_dom_sf"/>
</dbReference>
<dbReference type="InterPro" id="IPR000086">
    <property type="entry name" value="NUDIX_hydrolase_dom"/>
</dbReference>
<reference evidence="4 5" key="1">
    <citation type="submission" date="2022-04" db="EMBL/GenBank/DDBJ databases">
        <authorList>
            <person name="Grouzdev D.S."/>
            <person name="Pantiukh K.S."/>
            <person name="Krutkina M.S."/>
        </authorList>
    </citation>
    <scope>NUCLEOTIDE SEQUENCE [LARGE SCALE GENOMIC DNA]</scope>
    <source>
        <strain evidence="4 5">Jip08</strain>
    </source>
</reference>
<dbReference type="Pfam" id="PF00293">
    <property type="entry name" value="NUDIX"/>
    <property type="match status" value="1"/>
</dbReference>
<dbReference type="EMBL" id="JALKCG010000013">
    <property type="protein sequence ID" value="MCK0210091.1"/>
    <property type="molecule type" value="Genomic_DNA"/>
</dbReference>
<keyword evidence="2" id="KW-0378">Hydrolase</keyword>
<dbReference type="Gene3D" id="3.90.79.10">
    <property type="entry name" value="Nucleoside Triphosphate Pyrophosphohydrolase"/>
    <property type="match status" value="1"/>
</dbReference>
<evidence type="ECO:0000313" key="4">
    <source>
        <dbReference type="EMBL" id="MCK0210091.1"/>
    </source>
</evidence>
<evidence type="ECO:0000259" key="3">
    <source>
        <dbReference type="PROSITE" id="PS51462"/>
    </source>
</evidence>
<proteinExistence type="predicted"/>
<name>A0ABT0DS31_9HYPH</name>
<dbReference type="PANTHER" id="PTHR43046">
    <property type="entry name" value="GDP-MANNOSE MANNOSYL HYDROLASE"/>
    <property type="match status" value="1"/>
</dbReference>
<evidence type="ECO:0000256" key="1">
    <source>
        <dbReference type="ARBA" id="ARBA00001946"/>
    </source>
</evidence>
<dbReference type="PROSITE" id="PS51462">
    <property type="entry name" value="NUDIX"/>
    <property type="match status" value="1"/>
</dbReference>
<sequence>MPPTRRLLVRLIHAWGRLTRSVTLGVRAVVIDEAGNVLLLRHSYVPGWHLPGGAVDPGESAEAAVIRELHEETAVTPLAPPRLHGLMLNRHLAARDHVAVYVVTHFAQGVPRVPNREIVEIGFFPPDALPEDTSPATRRRIEEVLAGAPVAAHW</sequence>
<dbReference type="SUPFAM" id="SSF55811">
    <property type="entry name" value="Nudix"/>
    <property type="match status" value="1"/>
</dbReference>
<dbReference type="Proteomes" id="UP001202867">
    <property type="component" value="Unassembled WGS sequence"/>
</dbReference>
<dbReference type="CDD" id="cd04680">
    <property type="entry name" value="NUDIX_Hydrolase"/>
    <property type="match status" value="1"/>
</dbReference>